<comment type="caution">
    <text evidence="1">The sequence shown here is derived from an EMBL/GenBank/DDBJ whole genome shotgun (WGS) entry which is preliminary data.</text>
</comment>
<reference evidence="1" key="1">
    <citation type="submission" date="2017-10" db="EMBL/GenBank/DDBJ databases">
        <title>Genome sequence of cellulolytic Lachnospiraceae bacterium XHS1971 isolated from hotspring sediment.</title>
        <authorList>
            <person name="Vasudevan G."/>
            <person name="Joshi A.J."/>
            <person name="Hivarkar S."/>
            <person name="Lanjekar V.B."/>
            <person name="Dhakephalkar P.K."/>
            <person name="Dagar S."/>
        </authorList>
    </citation>
    <scope>NUCLEOTIDE SEQUENCE</scope>
    <source>
        <strain evidence="1">XHS1971</strain>
    </source>
</reference>
<keyword evidence="2" id="KW-1185">Reference proteome</keyword>
<accession>A0AC61DEI8</accession>
<evidence type="ECO:0000313" key="2">
    <source>
        <dbReference type="Proteomes" id="UP000224460"/>
    </source>
</evidence>
<dbReference type="EMBL" id="PEDL01000003">
    <property type="protein sequence ID" value="PHV71478.1"/>
    <property type="molecule type" value="Genomic_DNA"/>
</dbReference>
<protein>
    <submittedName>
        <fullName evidence="1">Ferredoxin</fullName>
    </submittedName>
</protein>
<name>A0AC61DEI8_9FIRM</name>
<dbReference type="Proteomes" id="UP000224460">
    <property type="component" value="Unassembled WGS sequence"/>
</dbReference>
<sequence length="269" mass="27943">MDISAILFPVSCIGGLGLIFGVGLGIAAKKFAVPIDERVEAVKDCLPGANCGGCGFAGCEALAKAIVNGESLVNACPVCNKGQIAEIAQIMGVEATNSIRKIAFISCKGTPDVAKLKFKYEGILTCQDAQLIGGGPKVCSYGCLGYGSCVKVCQFDALTIVNGLPVVDKEKCVGCGACQKECPREIIQILPEDTTYQVSCMSQDKGKDVKAACSVGCIGCGICMKQCEVDAIKVKNSLAHIDQSLCIGCGKCETKCPTKAISALLLEHV</sequence>
<proteinExistence type="predicted"/>
<organism evidence="1 2">
    <name type="scientific">Sporanaerobium hydrogeniformans</name>
    <dbReference type="NCBI Taxonomy" id="3072179"/>
    <lineage>
        <taxon>Bacteria</taxon>
        <taxon>Bacillati</taxon>
        <taxon>Bacillota</taxon>
        <taxon>Clostridia</taxon>
        <taxon>Lachnospirales</taxon>
        <taxon>Lachnospiraceae</taxon>
        <taxon>Sporanaerobium</taxon>
    </lineage>
</organism>
<gene>
    <name evidence="1" type="ORF">CS063_05365</name>
</gene>
<evidence type="ECO:0000313" key="1">
    <source>
        <dbReference type="EMBL" id="PHV71478.1"/>
    </source>
</evidence>